<dbReference type="GO" id="GO:0160206">
    <property type="term" value="F:tRNA (cytidine(32)/uridine(32)-2'-O)-methyltransferase activity"/>
    <property type="evidence" value="ECO:0007669"/>
    <property type="project" value="UniProtKB-EC"/>
</dbReference>
<keyword evidence="3 7" id="KW-0808">Transferase</keyword>
<dbReference type="Proteomes" id="UP000254069">
    <property type="component" value="Unassembled WGS sequence"/>
</dbReference>
<dbReference type="AlphaFoldDB" id="A0A380BUT8"/>
<evidence type="ECO:0000256" key="1">
    <source>
        <dbReference type="ARBA" id="ARBA00007228"/>
    </source>
</evidence>
<dbReference type="GO" id="GO:0003723">
    <property type="term" value="F:RNA binding"/>
    <property type="evidence" value="ECO:0007669"/>
    <property type="project" value="InterPro"/>
</dbReference>
<dbReference type="InterPro" id="IPR004384">
    <property type="entry name" value="RNA_MeTrfase_TrmJ/LasT"/>
</dbReference>
<keyword evidence="4 5" id="KW-0949">S-adenosyl-L-methionine</keyword>
<keyword evidence="2 5" id="KW-0489">Methyltransferase</keyword>
<accession>A0A380BUT8</accession>
<evidence type="ECO:0000256" key="3">
    <source>
        <dbReference type="ARBA" id="ARBA00022679"/>
    </source>
</evidence>
<comment type="similarity">
    <text evidence="1">Belongs to the class IV-like SAM-binding methyltransferase superfamily. RNA methyltransferase TrmH family.</text>
</comment>
<comment type="subcellular location">
    <subcellularLocation>
        <location evidence="5">Cytoplasm</location>
    </subcellularLocation>
</comment>
<evidence type="ECO:0000256" key="2">
    <source>
        <dbReference type="ARBA" id="ARBA00022603"/>
    </source>
</evidence>
<dbReference type="SUPFAM" id="SSF75217">
    <property type="entry name" value="alpha/beta knot"/>
    <property type="match status" value="1"/>
</dbReference>
<reference evidence="7 8" key="1">
    <citation type="submission" date="2018-06" db="EMBL/GenBank/DDBJ databases">
        <authorList>
            <consortium name="Pathogen Informatics"/>
            <person name="Doyle S."/>
        </authorList>
    </citation>
    <scope>NUCLEOTIDE SEQUENCE [LARGE SCALE GENOMIC DNA]</scope>
    <source>
        <strain evidence="7 8">NCTC10738</strain>
    </source>
</reference>
<dbReference type="GO" id="GO:0005829">
    <property type="term" value="C:cytosol"/>
    <property type="evidence" value="ECO:0007669"/>
    <property type="project" value="TreeGrafter"/>
</dbReference>
<organism evidence="7 8">
    <name type="scientific">Shewanella algae</name>
    <dbReference type="NCBI Taxonomy" id="38313"/>
    <lineage>
        <taxon>Bacteria</taxon>
        <taxon>Pseudomonadati</taxon>
        <taxon>Pseudomonadota</taxon>
        <taxon>Gammaproteobacteria</taxon>
        <taxon>Alteromonadales</taxon>
        <taxon>Shewanellaceae</taxon>
        <taxon>Shewanella</taxon>
    </lineage>
</organism>
<keyword evidence="5" id="KW-0963">Cytoplasm</keyword>
<comment type="function">
    <text evidence="5">Catalyzes the formation of 2'O-methylated cytidine (Cm32) or 2'O-methylated uridine (Um32) at position 32 in tRNA.</text>
</comment>
<name>A0A380BUT8_9GAMM</name>
<evidence type="ECO:0000259" key="6">
    <source>
        <dbReference type="Pfam" id="PF00588"/>
    </source>
</evidence>
<dbReference type="PIRSF" id="PIRSF004808">
    <property type="entry name" value="LasT"/>
    <property type="match status" value="1"/>
</dbReference>
<feature type="domain" description="tRNA/rRNA methyltransferase SpoU type" evidence="6">
    <location>
        <begin position="3"/>
        <end position="153"/>
    </location>
</feature>
<keyword evidence="5" id="KW-0819">tRNA processing</keyword>
<gene>
    <name evidence="5" type="primary">trmJ</name>
    <name evidence="7" type="ORF">NCTC10738_03972</name>
</gene>
<dbReference type="GO" id="GO:0002128">
    <property type="term" value="P:tRNA nucleoside ribose methylation"/>
    <property type="evidence" value="ECO:0007669"/>
    <property type="project" value="TreeGrafter"/>
</dbReference>
<proteinExistence type="inferred from homology"/>
<evidence type="ECO:0000256" key="5">
    <source>
        <dbReference type="RuleBase" id="RU362024"/>
    </source>
</evidence>
<comment type="subunit">
    <text evidence="5">Homodimer.</text>
</comment>
<sequence length="231" mass="24924">MKLSFVLVSPARAANVGAAARAIKTQGFSELIVVNSQAHREEEAAWVACGAEDILDNIRQVASLDELREEFELMVATTARERGSPRHYLSPAELGEQLSHQQEQVKRTAIVFGCEASGLSNADLAICDLLSYVPLATEYPSLNLAQAVMVYSYALGQALACADGSLGLKSAQSPLAQLSALKQKATTLLERVDAADDAKLSLWLNESLSRLSDRDAKMAHQLLGDILKKLD</sequence>
<dbReference type="PANTHER" id="PTHR42786:SF1">
    <property type="entry name" value="TRNA (CYTIDINE_URIDINE-2'-O-)-METHYLTRANSFERASE TRMJ"/>
    <property type="match status" value="1"/>
</dbReference>
<dbReference type="CDD" id="cd18093">
    <property type="entry name" value="SpoU-like_TrmJ"/>
    <property type="match status" value="1"/>
</dbReference>
<comment type="catalytic activity">
    <reaction evidence="5">
        <text>uridine(32) in tRNA + S-adenosyl-L-methionine = 2'-O-methyluridine(32) in tRNA + S-adenosyl-L-homocysteine + H(+)</text>
        <dbReference type="Rhea" id="RHEA:42936"/>
        <dbReference type="Rhea" id="RHEA-COMP:10107"/>
        <dbReference type="Rhea" id="RHEA-COMP:10290"/>
        <dbReference type="ChEBI" id="CHEBI:15378"/>
        <dbReference type="ChEBI" id="CHEBI:57856"/>
        <dbReference type="ChEBI" id="CHEBI:59789"/>
        <dbReference type="ChEBI" id="CHEBI:65315"/>
        <dbReference type="ChEBI" id="CHEBI:74478"/>
        <dbReference type="EC" id="2.1.1.200"/>
    </reaction>
</comment>
<dbReference type="NCBIfam" id="NF007752">
    <property type="entry name" value="PRK10433.1"/>
    <property type="match status" value="1"/>
</dbReference>
<dbReference type="PANTHER" id="PTHR42786">
    <property type="entry name" value="TRNA/RRNA METHYLTRANSFERASE"/>
    <property type="match status" value="1"/>
</dbReference>
<dbReference type="Gene3D" id="3.40.1280.10">
    <property type="match status" value="1"/>
</dbReference>
<dbReference type="NCBIfam" id="TIGR00050">
    <property type="entry name" value="rRNA_methyl_1"/>
    <property type="match status" value="1"/>
</dbReference>
<dbReference type="InterPro" id="IPR029026">
    <property type="entry name" value="tRNA_m1G_MTases_N"/>
</dbReference>
<evidence type="ECO:0000313" key="7">
    <source>
        <dbReference type="EMBL" id="SUJ07541.1"/>
    </source>
</evidence>
<keyword evidence="8" id="KW-1185">Reference proteome</keyword>
<protein>
    <recommendedName>
        <fullName evidence="5">tRNA (cytidine/uridine-2'-O-)-methyltransferase TrmJ</fullName>
        <ecNumber evidence="5">2.1.1.200</ecNumber>
    </recommendedName>
    <alternativeName>
        <fullName evidence="5">tRNA (cytidine(32)/uridine(32)-2'-O)-methyltransferase</fullName>
    </alternativeName>
    <alternativeName>
        <fullName evidence="5">tRNA Cm32/Um32 methyltransferase</fullName>
    </alternativeName>
</protein>
<evidence type="ECO:0000313" key="8">
    <source>
        <dbReference type="Proteomes" id="UP000254069"/>
    </source>
</evidence>
<dbReference type="InterPro" id="IPR029028">
    <property type="entry name" value="Alpha/beta_knot_MTases"/>
</dbReference>
<evidence type="ECO:0000256" key="4">
    <source>
        <dbReference type="ARBA" id="ARBA00022691"/>
    </source>
</evidence>
<dbReference type="RefSeq" id="WP_115390392.1">
    <property type="nucleotide sequence ID" value="NZ_JADZHC010000048.1"/>
</dbReference>
<dbReference type="GO" id="GO:0106339">
    <property type="term" value="F:tRNA (cytidine(32)-2'-O)-methyltransferase activity"/>
    <property type="evidence" value="ECO:0007669"/>
    <property type="project" value="RHEA"/>
</dbReference>
<dbReference type="EC" id="2.1.1.200" evidence="5"/>
<dbReference type="Pfam" id="PF00588">
    <property type="entry name" value="SpoU_methylase"/>
    <property type="match status" value="1"/>
</dbReference>
<dbReference type="EMBL" id="UGYO01000002">
    <property type="protein sequence ID" value="SUJ07541.1"/>
    <property type="molecule type" value="Genomic_DNA"/>
</dbReference>
<comment type="catalytic activity">
    <reaction evidence="5">
        <text>cytidine(32) in tRNA + S-adenosyl-L-methionine = 2'-O-methylcytidine(32) in tRNA + S-adenosyl-L-homocysteine + H(+)</text>
        <dbReference type="Rhea" id="RHEA:42932"/>
        <dbReference type="Rhea" id="RHEA-COMP:10288"/>
        <dbReference type="Rhea" id="RHEA-COMP:10289"/>
        <dbReference type="ChEBI" id="CHEBI:15378"/>
        <dbReference type="ChEBI" id="CHEBI:57856"/>
        <dbReference type="ChEBI" id="CHEBI:59789"/>
        <dbReference type="ChEBI" id="CHEBI:74495"/>
        <dbReference type="ChEBI" id="CHEBI:82748"/>
        <dbReference type="EC" id="2.1.1.200"/>
    </reaction>
</comment>
<dbReference type="InterPro" id="IPR001537">
    <property type="entry name" value="SpoU_MeTrfase"/>
</dbReference>